<proteinExistence type="predicted"/>
<organism evidence="1 2">
    <name type="scientific">Nostoc minutum NIES-26</name>
    <dbReference type="NCBI Taxonomy" id="1844469"/>
    <lineage>
        <taxon>Bacteria</taxon>
        <taxon>Bacillati</taxon>
        <taxon>Cyanobacteriota</taxon>
        <taxon>Cyanophyceae</taxon>
        <taxon>Nostocales</taxon>
        <taxon>Nostocaceae</taxon>
        <taxon>Nostoc</taxon>
    </lineage>
</organism>
<evidence type="ECO:0000313" key="2">
    <source>
        <dbReference type="Proteomes" id="UP000252107"/>
    </source>
</evidence>
<gene>
    <name evidence="1" type="ORF">A6770_00290</name>
</gene>
<dbReference type="PANTHER" id="PTHR35399:SF4">
    <property type="entry name" value="MEMBRANE PROTEIN"/>
    <property type="match status" value="1"/>
</dbReference>
<protein>
    <submittedName>
        <fullName evidence="1">Phosphatase</fullName>
    </submittedName>
</protein>
<keyword evidence="2" id="KW-1185">Reference proteome</keyword>
<dbReference type="AlphaFoldDB" id="A0A367R0B1"/>
<dbReference type="SUPFAM" id="SSF63829">
    <property type="entry name" value="Calcium-dependent phosphotriesterase"/>
    <property type="match status" value="1"/>
</dbReference>
<comment type="caution">
    <text evidence="1">The sequence shown here is derived from an EMBL/GenBank/DDBJ whole genome shotgun (WGS) entry which is preliminary data.</text>
</comment>
<dbReference type="InterPro" id="IPR008557">
    <property type="entry name" value="PhoX"/>
</dbReference>
<dbReference type="InterPro" id="IPR006311">
    <property type="entry name" value="TAT_signal"/>
</dbReference>
<dbReference type="PANTHER" id="PTHR35399">
    <property type="entry name" value="SLR8030 PROTEIN"/>
    <property type="match status" value="1"/>
</dbReference>
<evidence type="ECO:0000313" key="1">
    <source>
        <dbReference type="EMBL" id="RCJ28882.1"/>
    </source>
</evidence>
<accession>A0A367R0B1</accession>
<dbReference type="Pfam" id="PF05787">
    <property type="entry name" value="PhoX"/>
    <property type="match status" value="1"/>
</dbReference>
<dbReference type="Proteomes" id="UP000252107">
    <property type="component" value="Unassembled WGS sequence"/>
</dbReference>
<dbReference type="PROSITE" id="PS51318">
    <property type="entry name" value="TAT"/>
    <property type="match status" value="1"/>
</dbReference>
<reference evidence="1" key="1">
    <citation type="submission" date="2016-04" db="EMBL/GenBank/DDBJ databases">
        <authorList>
            <person name="Tabuchi Yagui T.R."/>
        </authorList>
    </citation>
    <scope>NUCLEOTIDE SEQUENCE [LARGE SCALE GENOMIC DNA]</scope>
    <source>
        <strain evidence="1">NIES-26</strain>
    </source>
</reference>
<sequence length="460" mass="49779">MSLSRRKFFALAGASAAGTFMVSPLEALYARKANGKSVFGRGYGPLLPDPNGLLDLPEGFQYRAFSRTGELMDDGTLVPGAHDGMAAFPVPKNYPDLKGRDRKNSVLLVRNHELGTGSTGSRVQGPNPYDPIAKGGTTTLLVDLDDEPQLIKHFTSLSGTIRNCAGGPTPWDSWISCEEDTTRPSATNGVTKLHGYNFEVPSSDTSAVDPVALVAMGRFNHEAVAVDPKTGIVYQTEDRGDSLFYRFIPNVPGKLAEGGILQALRIIDRPGVNTSNALNNPIKFNVGQKFRVDWVTITEPNPTTGDTVRVEGYKLGAAQFIRGEGIYYTKENGKSEFYFCATSGGPVGGGQVWRYTPGQETIELFVESQSKDELDMPDNLVVAPFDDLILCEDGDGDNFLIGITPSGEVYKFARNALQSGEFAGATFSPDGTVLFVNIQSPGITLAIWGPWKKSRRNDDD</sequence>
<dbReference type="EMBL" id="LXQD01000295">
    <property type="protein sequence ID" value="RCJ28882.1"/>
    <property type="molecule type" value="Genomic_DNA"/>
</dbReference>
<name>A0A367R0B1_9NOSO</name>